<evidence type="ECO:0000313" key="2">
    <source>
        <dbReference type="EMBL" id="GJS70724.1"/>
    </source>
</evidence>
<evidence type="ECO:0008006" key="4">
    <source>
        <dbReference type="Google" id="ProtNLM"/>
    </source>
</evidence>
<keyword evidence="1" id="KW-0812">Transmembrane</keyword>
<evidence type="ECO:0000313" key="3">
    <source>
        <dbReference type="Proteomes" id="UP001151760"/>
    </source>
</evidence>
<name>A0ABQ4XZ92_9ASTR</name>
<sequence length="117" mass="13212">MYWQFCPDLICKEIILQVLIWKAADIIYGKLYEHRLRLYITLMIVGPWSLSTIGLIGILVPETESSCLLTSSEPCTDHPAHSSLFVVFVWSSSPNLFKLALVASKFIGAKDPYHPVD</sequence>
<comment type="caution">
    <text evidence="2">The sequence shown here is derived from an EMBL/GenBank/DDBJ whole genome shotgun (WGS) entry which is preliminary data.</text>
</comment>
<gene>
    <name evidence="2" type="ORF">Tco_0703565</name>
</gene>
<keyword evidence="3" id="KW-1185">Reference proteome</keyword>
<evidence type="ECO:0000256" key="1">
    <source>
        <dbReference type="SAM" id="Phobius"/>
    </source>
</evidence>
<keyword evidence="1" id="KW-0472">Membrane</keyword>
<dbReference type="Proteomes" id="UP001151760">
    <property type="component" value="Unassembled WGS sequence"/>
</dbReference>
<keyword evidence="1" id="KW-1133">Transmembrane helix</keyword>
<proteinExistence type="predicted"/>
<accession>A0ABQ4XZ92</accession>
<organism evidence="2 3">
    <name type="scientific">Tanacetum coccineum</name>
    <dbReference type="NCBI Taxonomy" id="301880"/>
    <lineage>
        <taxon>Eukaryota</taxon>
        <taxon>Viridiplantae</taxon>
        <taxon>Streptophyta</taxon>
        <taxon>Embryophyta</taxon>
        <taxon>Tracheophyta</taxon>
        <taxon>Spermatophyta</taxon>
        <taxon>Magnoliopsida</taxon>
        <taxon>eudicotyledons</taxon>
        <taxon>Gunneridae</taxon>
        <taxon>Pentapetalae</taxon>
        <taxon>asterids</taxon>
        <taxon>campanulids</taxon>
        <taxon>Asterales</taxon>
        <taxon>Asteraceae</taxon>
        <taxon>Asteroideae</taxon>
        <taxon>Anthemideae</taxon>
        <taxon>Anthemidinae</taxon>
        <taxon>Tanacetum</taxon>
    </lineage>
</organism>
<dbReference type="EMBL" id="BQNB010009952">
    <property type="protein sequence ID" value="GJS70724.1"/>
    <property type="molecule type" value="Genomic_DNA"/>
</dbReference>
<feature type="transmembrane region" description="Helical" evidence="1">
    <location>
        <begin position="38"/>
        <end position="60"/>
    </location>
</feature>
<reference evidence="2" key="1">
    <citation type="journal article" date="2022" name="Int. J. Mol. Sci.">
        <title>Draft Genome of Tanacetum Coccineum: Genomic Comparison of Closely Related Tanacetum-Family Plants.</title>
        <authorList>
            <person name="Yamashiro T."/>
            <person name="Shiraishi A."/>
            <person name="Nakayama K."/>
            <person name="Satake H."/>
        </authorList>
    </citation>
    <scope>NUCLEOTIDE SEQUENCE</scope>
</reference>
<protein>
    <recommendedName>
        <fullName evidence="4">G-protein coupled receptors family 2 profile 2 domain-containing protein</fullName>
    </recommendedName>
</protein>
<reference evidence="2" key="2">
    <citation type="submission" date="2022-01" db="EMBL/GenBank/DDBJ databases">
        <authorList>
            <person name="Yamashiro T."/>
            <person name="Shiraishi A."/>
            <person name="Satake H."/>
            <person name="Nakayama K."/>
        </authorList>
    </citation>
    <scope>NUCLEOTIDE SEQUENCE</scope>
</reference>